<evidence type="ECO:0000313" key="2">
    <source>
        <dbReference type="EMBL" id="MXU83295.1"/>
    </source>
</evidence>
<dbReference type="EMBL" id="GIFC01001212">
    <property type="protein sequence ID" value="MXU83295.1"/>
    <property type="molecule type" value="Transcribed_RNA"/>
</dbReference>
<name>A0A6B0U409_IXORI</name>
<reference evidence="2" key="1">
    <citation type="submission" date="2019-12" db="EMBL/GenBank/DDBJ databases">
        <title>An insight into the sialome of adult female Ixodes ricinus ticks feeding for 6 days.</title>
        <authorList>
            <person name="Perner J."/>
            <person name="Ribeiro J.M.C."/>
        </authorList>
    </citation>
    <scope>NUCLEOTIDE SEQUENCE</scope>
    <source>
        <strain evidence="2">Semi-engorged</strain>
        <tissue evidence="2">Salivary glands</tissue>
    </source>
</reference>
<protein>
    <submittedName>
        <fullName evidence="2">Uncharacterized protein</fullName>
    </submittedName>
</protein>
<keyword evidence="1" id="KW-0812">Transmembrane</keyword>
<sequence>MLRALVLFLCRRFSVYTTYIFLHVLLLLLASTLSLLLHILFCVLQVLTGRCAGILHAPEIVTESLLRCESGCCV</sequence>
<feature type="transmembrane region" description="Helical" evidence="1">
    <location>
        <begin position="20"/>
        <end position="44"/>
    </location>
</feature>
<accession>A0A6B0U409</accession>
<keyword evidence="1" id="KW-0472">Membrane</keyword>
<dbReference type="AlphaFoldDB" id="A0A6B0U409"/>
<organism evidence="2">
    <name type="scientific">Ixodes ricinus</name>
    <name type="common">Common tick</name>
    <name type="synonym">Acarus ricinus</name>
    <dbReference type="NCBI Taxonomy" id="34613"/>
    <lineage>
        <taxon>Eukaryota</taxon>
        <taxon>Metazoa</taxon>
        <taxon>Ecdysozoa</taxon>
        <taxon>Arthropoda</taxon>
        <taxon>Chelicerata</taxon>
        <taxon>Arachnida</taxon>
        <taxon>Acari</taxon>
        <taxon>Parasitiformes</taxon>
        <taxon>Ixodida</taxon>
        <taxon>Ixodoidea</taxon>
        <taxon>Ixodidae</taxon>
        <taxon>Ixodinae</taxon>
        <taxon>Ixodes</taxon>
    </lineage>
</organism>
<proteinExistence type="predicted"/>
<evidence type="ECO:0000256" key="1">
    <source>
        <dbReference type="SAM" id="Phobius"/>
    </source>
</evidence>
<keyword evidence="1" id="KW-1133">Transmembrane helix</keyword>